<evidence type="ECO:0000313" key="2">
    <source>
        <dbReference type="Proteomes" id="UP000528460"/>
    </source>
</evidence>
<organism evidence="1 2">
    <name type="scientific">Corallococcus exercitus</name>
    <dbReference type="NCBI Taxonomy" id="2316736"/>
    <lineage>
        <taxon>Bacteria</taxon>
        <taxon>Pseudomonadati</taxon>
        <taxon>Myxococcota</taxon>
        <taxon>Myxococcia</taxon>
        <taxon>Myxococcales</taxon>
        <taxon>Cystobacterineae</taxon>
        <taxon>Myxococcaceae</taxon>
        <taxon>Corallococcus</taxon>
    </lineage>
</organism>
<gene>
    <name evidence="1" type="ORF">HNS30_32220</name>
</gene>
<name>A0A7Y4JZ62_9BACT</name>
<sequence length="88" mass="9791">MAVPWRQESRKGFWCAVALTASFSRCASYGLPFTAVEIADEKKVLPIWHRVTKDFVLLKAPMLADKLALNTATKTIPEIASELKGLLE</sequence>
<proteinExistence type="predicted"/>
<dbReference type="EMBL" id="JABFJW010000361">
    <property type="protein sequence ID" value="NOK13725.1"/>
    <property type="molecule type" value="Genomic_DNA"/>
</dbReference>
<dbReference type="Proteomes" id="UP000528460">
    <property type="component" value="Unassembled WGS sequence"/>
</dbReference>
<accession>A0A7Y4JZ62</accession>
<comment type="caution">
    <text evidence="1">The sequence shown here is derived from an EMBL/GenBank/DDBJ whole genome shotgun (WGS) entry which is preliminary data.</text>
</comment>
<dbReference type="RefSeq" id="WP_171420877.1">
    <property type="nucleotide sequence ID" value="NZ_JABFJW010000361.1"/>
</dbReference>
<evidence type="ECO:0000313" key="1">
    <source>
        <dbReference type="EMBL" id="NOK13725.1"/>
    </source>
</evidence>
<protein>
    <submittedName>
        <fullName evidence="1">Uncharacterized protein</fullName>
    </submittedName>
</protein>
<reference evidence="1 2" key="1">
    <citation type="submission" date="2020-05" db="EMBL/GenBank/DDBJ databases">
        <authorList>
            <person name="Whitworth D."/>
        </authorList>
    </citation>
    <scope>NUCLEOTIDE SEQUENCE [LARGE SCALE GENOMIC DNA]</scope>
    <source>
        <strain evidence="1 2">CA046A</strain>
    </source>
</reference>
<dbReference type="AlphaFoldDB" id="A0A7Y4JZ62"/>